<dbReference type="Proteomes" id="UP001327560">
    <property type="component" value="Chromosome 7"/>
</dbReference>
<accession>A0AAQ3QNS7</accession>
<dbReference type="Pfam" id="PF13911">
    <property type="entry name" value="AhpC-TSA_2"/>
    <property type="match status" value="1"/>
</dbReference>
<dbReference type="Gene3D" id="3.40.30.10">
    <property type="entry name" value="Glutaredoxin"/>
    <property type="match status" value="1"/>
</dbReference>
<name>A0AAQ3QNS7_9LILI</name>
<protein>
    <submittedName>
        <fullName evidence="1">Thioredoxin-like protein AAED1, chloroplastic</fullName>
    </submittedName>
</protein>
<keyword evidence="2" id="KW-1185">Reference proteome</keyword>
<reference evidence="1 2" key="1">
    <citation type="submission" date="2023-10" db="EMBL/GenBank/DDBJ databases">
        <title>Chromosome-scale genome assembly provides insights into flower coloration mechanisms of Canna indica.</title>
        <authorList>
            <person name="Li C."/>
        </authorList>
    </citation>
    <scope>NUCLEOTIDE SEQUENCE [LARGE SCALE GENOMIC DNA]</scope>
    <source>
        <tissue evidence="1">Flower</tissue>
    </source>
</reference>
<dbReference type="InterPro" id="IPR032801">
    <property type="entry name" value="PXL2A/B/C"/>
</dbReference>
<dbReference type="EMBL" id="CP136896">
    <property type="protein sequence ID" value="WOL14850.1"/>
    <property type="molecule type" value="Genomic_DNA"/>
</dbReference>
<dbReference type="CDD" id="cd02970">
    <property type="entry name" value="PRX_like2"/>
    <property type="match status" value="1"/>
</dbReference>
<dbReference type="AlphaFoldDB" id="A0AAQ3QNS7"/>
<organism evidence="1 2">
    <name type="scientific">Canna indica</name>
    <name type="common">Indian-shot</name>
    <dbReference type="NCBI Taxonomy" id="4628"/>
    <lineage>
        <taxon>Eukaryota</taxon>
        <taxon>Viridiplantae</taxon>
        <taxon>Streptophyta</taxon>
        <taxon>Embryophyta</taxon>
        <taxon>Tracheophyta</taxon>
        <taxon>Spermatophyta</taxon>
        <taxon>Magnoliopsida</taxon>
        <taxon>Liliopsida</taxon>
        <taxon>Zingiberales</taxon>
        <taxon>Cannaceae</taxon>
        <taxon>Canna</taxon>
    </lineage>
</organism>
<evidence type="ECO:0000313" key="1">
    <source>
        <dbReference type="EMBL" id="WOL14850.1"/>
    </source>
</evidence>
<dbReference type="PANTHER" id="PTHR28630:SF11">
    <property type="entry name" value="THIOREDOXIN-LIKE PROTEIN AAED1, CHLOROPLASTIC"/>
    <property type="match status" value="1"/>
</dbReference>
<evidence type="ECO:0000313" key="2">
    <source>
        <dbReference type="Proteomes" id="UP001327560"/>
    </source>
</evidence>
<dbReference type="PANTHER" id="PTHR28630">
    <property type="match status" value="1"/>
</dbReference>
<proteinExistence type="predicted"/>
<gene>
    <name evidence="1" type="ORF">Cni_G23631</name>
</gene>
<dbReference type="GO" id="GO:0009507">
    <property type="term" value="C:chloroplast"/>
    <property type="evidence" value="ECO:0007669"/>
    <property type="project" value="TreeGrafter"/>
</dbReference>
<sequence>MAMPLRTILPATAILADERGALRFSAALASTRNSCCNKSPGLFSRPMKTTRFPPPLRAASDPIGSSTSVATSEGLTGALERVEVLDITGKAIRLTDLWRDRKALIAFARHFGCIFCRKRADLLAAKKELMDEAGVTLVLIGPGSTEQAKAFVNQTGFKGEVYADPTHSSYDALNFAYGVLTTFTPSAGMKIVQLYLEGYKQDWELSFQRDTVARGGWQQGGIMVAGPGVSNILYIHKDKEAGDDPDIEEVIKACCS</sequence>
<dbReference type="InterPro" id="IPR036249">
    <property type="entry name" value="Thioredoxin-like_sf"/>
</dbReference>
<dbReference type="SUPFAM" id="SSF52833">
    <property type="entry name" value="Thioredoxin-like"/>
    <property type="match status" value="1"/>
</dbReference>